<accession>D9X3K3</accession>
<evidence type="ECO:0000313" key="1">
    <source>
        <dbReference type="EMBL" id="EFL31636.1"/>
    </source>
</evidence>
<name>D9X3K3_STRVT</name>
<reference evidence="2" key="1">
    <citation type="submission" date="2009-02" db="EMBL/GenBank/DDBJ databases">
        <title>Annotation of Streptomyces viridochromogenes strain DSM 40736.</title>
        <authorList>
            <consortium name="The Broad Institute Genome Sequencing Platform"/>
            <consortium name="Broad Institute Microbial Sequencing Center"/>
            <person name="Fischbach M."/>
            <person name="Godfrey P."/>
            <person name="Ward D."/>
            <person name="Young S."/>
            <person name="Zeng Q."/>
            <person name="Koehrsen M."/>
            <person name="Alvarado L."/>
            <person name="Berlin A.M."/>
            <person name="Bochicchio J."/>
            <person name="Borenstein D."/>
            <person name="Chapman S.B."/>
            <person name="Chen Z."/>
            <person name="Engels R."/>
            <person name="Freedman E."/>
            <person name="Gellesch M."/>
            <person name="Goldberg J."/>
            <person name="Griggs A."/>
            <person name="Gujja S."/>
            <person name="Heilman E.R."/>
            <person name="Heiman D.I."/>
            <person name="Hepburn T.A."/>
            <person name="Howarth C."/>
            <person name="Jen D."/>
            <person name="Larson L."/>
            <person name="Lewis B."/>
            <person name="Mehta T."/>
            <person name="Park D."/>
            <person name="Pearson M."/>
            <person name="Richards J."/>
            <person name="Roberts A."/>
            <person name="Saif S."/>
            <person name="Shea T.D."/>
            <person name="Shenoy N."/>
            <person name="Sisk P."/>
            <person name="Stolte C."/>
            <person name="Sykes S.N."/>
            <person name="Thomson T."/>
            <person name="Walk T."/>
            <person name="White J."/>
            <person name="Yandava C."/>
            <person name="Straight P."/>
            <person name="Clardy J."/>
            <person name="Hung D."/>
            <person name="Kolter R."/>
            <person name="Mekalanos J."/>
            <person name="Walker S."/>
            <person name="Walsh C.T."/>
            <person name="Wieland-Brown L.C."/>
            <person name="Haas B."/>
            <person name="Nusbaum C."/>
            <person name="Birren B."/>
        </authorList>
    </citation>
    <scope>NUCLEOTIDE SEQUENCE [LARGE SCALE GENOMIC DNA]</scope>
    <source>
        <strain evidence="2">DSM 40736 / JCM 4977 / BCRC 1201 / Tue 494</strain>
    </source>
</reference>
<dbReference type="Proteomes" id="UP000004184">
    <property type="component" value="Unassembled WGS sequence"/>
</dbReference>
<gene>
    <name evidence="1" type="ORF">SSQG_02154</name>
</gene>
<dbReference type="EMBL" id="GG657757">
    <property type="protein sequence ID" value="EFL31636.1"/>
    <property type="molecule type" value="Genomic_DNA"/>
</dbReference>
<protein>
    <submittedName>
        <fullName evidence="1">Uncharacterized protein</fullName>
    </submittedName>
</protein>
<dbReference type="eggNOG" id="ENOG5030KUT">
    <property type="taxonomic scope" value="Bacteria"/>
</dbReference>
<organism evidence="1 2">
    <name type="scientific">Streptomyces viridochromogenes (strain DSM 40736 / JCM 4977 / BCRC 1201 / Tue 494)</name>
    <dbReference type="NCBI Taxonomy" id="591159"/>
    <lineage>
        <taxon>Bacteria</taxon>
        <taxon>Bacillati</taxon>
        <taxon>Actinomycetota</taxon>
        <taxon>Actinomycetes</taxon>
        <taxon>Kitasatosporales</taxon>
        <taxon>Streptomycetaceae</taxon>
        <taxon>Streptomyces</taxon>
    </lineage>
</organism>
<dbReference type="AlphaFoldDB" id="D9X3K3"/>
<proteinExistence type="predicted"/>
<keyword evidence="2" id="KW-1185">Reference proteome</keyword>
<sequence length="50" mass="5749">MPGPLWFNGPMASYQKHTATGRHDLEPFWPSRQHHDFDRVCCRATNAPAL</sequence>
<dbReference type="STRING" id="591159.SSQG_02154"/>
<dbReference type="HOGENOM" id="CLU_206018_0_0_11"/>
<evidence type="ECO:0000313" key="2">
    <source>
        <dbReference type="Proteomes" id="UP000004184"/>
    </source>
</evidence>